<dbReference type="EMBL" id="CM042017">
    <property type="protein sequence ID" value="KAI3688664.1"/>
    <property type="molecule type" value="Genomic_DNA"/>
</dbReference>
<organism evidence="1 2">
    <name type="scientific">Cichorium intybus</name>
    <name type="common">Chicory</name>
    <dbReference type="NCBI Taxonomy" id="13427"/>
    <lineage>
        <taxon>Eukaryota</taxon>
        <taxon>Viridiplantae</taxon>
        <taxon>Streptophyta</taxon>
        <taxon>Embryophyta</taxon>
        <taxon>Tracheophyta</taxon>
        <taxon>Spermatophyta</taxon>
        <taxon>Magnoliopsida</taxon>
        <taxon>eudicotyledons</taxon>
        <taxon>Gunneridae</taxon>
        <taxon>Pentapetalae</taxon>
        <taxon>asterids</taxon>
        <taxon>campanulids</taxon>
        <taxon>Asterales</taxon>
        <taxon>Asteraceae</taxon>
        <taxon>Cichorioideae</taxon>
        <taxon>Cichorieae</taxon>
        <taxon>Cichoriinae</taxon>
        <taxon>Cichorium</taxon>
    </lineage>
</organism>
<evidence type="ECO:0000313" key="1">
    <source>
        <dbReference type="EMBL" id="KAI3688664.1"/>
    </source>
</evidence>
<comment type="caution">
    <text evidence="1">The sequence shown here is derived from an EMBL/GenBank/DDBJ whole genome shotgun (WGS) entry which is preliminary data.</text>
</comment>
<name>A0ACB8YSF2_CICIN</name>
<reference evidence="1 2" key="2">
    <citation type="journal article" date="2022" name="Mol. Ecol. Resour.">
        <title>The genomes of chicory, endive, great burdock and yacon provide insights into Asteraceae paleo-polyploidization history and plant inulin production.</title>
        <authorList>
            <person name="Fan W."/>
            <person name="Wang S."/>
            <person name="Wang H."/>
            <person name="Wang A."/>
            <person name="Jiang F."/>
            <person name="Liu H."/>
            <person name="Zhao H."/>
            <person name="Xu D."/>
            <person name="Zhang Y."/>
        </authorList>
    </citation>
    <scope>NUCLEOTIDE SEQUENCE [LARGE SCALE GENOMIC DNA]</scope>
    <source>
        <strain evidence="2">cv. Punajuju</strain>
        <tissue evidence="1">Leaves</tissue>
    </source>
</reference>
<protein>
    <submittedName>
        <fullName evidence="1">Uncharacterized protein</fullName>
    </submittedName>
</protein>
<reference evidence="2" key="1">
    <citation type="journal article" date="2022" name="Mol. Ecol. Resour.">
        <title>The genomes of chicory, endive, great burdock and yacon provide insights into Asteraceae palaeo-polyploidization history and plant inulin production.</title>
        <authorList>
            <person name="Fan W."/>
            <person name="Wang S."/>
            <person name="Wang H."/>
            <person name="Wang A."/>
            <person name="Jiang F."/>
            <person name="Liu H."/>
            <person name="Zhao H."/>
            <person name="Xu D."/>
            <person name="Zhang Y."/>
        </authorList>
    </citation>
    <scope>NUCLEOTIDE SEQUENCE [LARGE SCALE GENOMIC DNA]</scope>
    <source>
        <strain evidence="2">cv. Punajuju</strain>
    </source>
</reference>
<proteinExistence type="predicted"/>
<dbReference type="Proteomes" id="UP001055811">
    <property type="component" value="Linkage Group LG09"/>
</dbReference>
<keyword evidence="2" id="KW-1185">Reference proteome</keyword>
<evidence type="ECO:0000313" key="2">
    <source>
        <dbReference type="Proteomes" id="UP001055811"/>
    </source>
</evidence>
<gene>
    <name evidence="1" type="ORF">L2E82_46410</name>
</gene>
<sequence length="85" mass="9784">MHTAPRRMLETSAQSGTVNMIKFRTSTTLTLIFTLHVSPNYHQRFILVIAYTSRRIIKYPFCLCAIIQNWVVLVSVITSSIVVRQ</sequence>
<accession>A0ACB8YSF2</accession>